<dbReference type="Gene3D" id="3.40.190.290">
    <property type="match status" value="1"/>
</dbReference>
<dbReference type="InterPro" id="IPR050950">
    <property type="entry name" value="HTH-type_LysR_regulators"/>
</dbReference>
<dbReference type="PANTHER" id="PTHR30419">
    <property type="entry name" value="HTH-TYPE TRANSCRIPTIONAL REGULATOR YBHD"/>
    <property type="match status" value="1"/>
</dbReference>
<keyword evidence="4" id="KW-0804">Transcription</keyword>
<evidence type="ECO:0000256" key="1">
    <source>
        <dbReference type="ARBA" id="ARBA00009437"/>
    </source>
</evidence>
<dbReference type="Proteomes" id="UP001321700">
    <property type="component" value="Unassembled WGS sequence"/>
</dbReference>
<sequence>MKLDQLQYFVAIVEHGSLRSAARRLGVPQPALTRSIRALEKELGGSLFTRETTGMTLTDTGRRFHIRASNIVHEARRAQDEIAQHRGDDRGAVVVALSIMPHVGMLPFALKTFRARYPGVKLQIIEGLFPDAEGPLRDGTVDFYLGAAPRTPPAPGLAMRKMFENRRAVVCRKGHPLANVRSLKALQAADWAITGVDYNVEDDIARLFESHGLTAPHVVLQASSAMSIMVSLAHSDLLAMLPVQWEEFPMTRDALQVIRIREPLPAPAIVMVQRPDFPLTPAAEYLSDVLSRYGPT</sequence>
<evidence type="ECO:0000313" key="6">
    <source>
        <dbReference type="EMBL" id="MDT7517392.1"/>
    </source>
</evidence>
<dbReference type="InterPro" id="IPR036390">
    <property type="entry name" value="WH_DNA-bd_sf"/>
</dbReference>
<dbReference type="InterPro" id="IPR000847">
    <property type="entry name" value="LysR_HTH_N"/>
</dbReference>
<dbReference type="SUPFAM" id="SSF46785">
    <property type="entry name" value="Winged helix' DNA-binding domain"/>
    <property type="match status" value="1"/>
</dbReference>
<dbReference type="Pfam" id="PF00126">
    <property type="entry name" value="HTH_1"/>
    <property type="match status" value="1"/>
</dbReference>
<keyword evidence="7" id="KW-1185">Reference proteome</keyword>
<comment type="similarity">
    <text evidence="1">Belongs to the LysR transcriptional regulatory family.</text>
</comment>
<keyword evidence="2" id="KW-0805">Transcription regulation</keyword>
<dbReference type="InterPro" id="IPR036388">
    <property type="entry name" value="WH-like_DNA-bd_sf"/>
</dbReference>
<dbReference type="RefSeq" id="WP_313873222.1">
    <property type="nucleotide sequence ID" value="NZ_JAVBIJ010000001.1"/>
</dbReference>
<evidence type="ECO:0000256" key="3">
    <source>
        <dbReference type="ARBA" id="ARBA00023125"/>
    </source>
</evidence>
<keyword evidence="3" id="KW-0238">DNA-binding</keyword>
<evidence type="ECO:0000313" key="7">
    <source>
        <dbReference type="Proteomes" id="UP001321700"/>
    </source>
</evidence>
<dbReference type="Pfam" id="PF03466">
    <property type="entry name" value="LysR_substrate"/>
    <property type="match status" value="1"/>
</dbReference>
<protein>
    <submittedName>
        <fullName evidence="6">LysR substrate-binding domain-containing protein</fullName>
    </submittedName>
</protein>
<proteinExistence type="inferred from homology"/>
<dbReference type="Gene3D" id="1.10.10.10">
    <property type="entry name" value="Winged helix-like DNA-binding domain superfamily/Winged helix DNA-binding domain"/>
    <property type="match status" value="1"/>
</dbReference>
<dbReference type="InterPro" id="IPR005119">
    <property type="entry name" value="LysR_subst-bd"/>
</dbReference>
<reference evidence="6 7" key="1">
    <citation type="submission" date="2023-08" db="EMBL/GenBank/DDBJ databases">
        <title>Rhodoferax potami sp. nov. and Rhodoferax mekongensis sp. nov., isolated from the Mekong River in Thailand.</title>
        <authorList>
            <person name="Kitikhun S."/>
            <person name="Charoenyingcharoen P."/>
            <person name="Siriarchawattana P."/>
            <person name="Likhitrattanapisal S."/>
            <person name="Nilsakha T."/>
            <person name="Chanpet A."/>
            <person name="Rattanawaree P."/>
            <person name="Ingsriswang S."/>
        </authorList>
    </citation>
    <scope>NUCLEOTIDE SEQUENCE [LARGE SCALE GENOMIC DNA]</scope>
    <source>
        <strain evidence="6 7">TBRC 17660</strain>
    </source>
</reference>
<name>A0ABU3KI29_9BURK</name>
<dbReference type="SUPFAM" id="SSF53850">
    <property type="entry name" value="Periplasmic binding protein-like II"/>
    <property type="match status" value="1"/>
</dbReference>
<evidence type="ECO:0000259" key="5">
    <source>
        <dbReference type="PROSITE" id="PS50931"/>
    </source>
</evidence>
<evidence type="ECO:0000256" key="4">
    <source>
        <dbReference type="ARBA" id="ARBA00023163"/>
    </source>
</evidence>
<organism evidence="6 7">
    <name type="scientific">Rhodoferax potami</name>
    <dbReference type="NCBI Taxonomy" id="3068338"/>
    <lineage>
        <taxon>Bacteria</taxon>
        <taxon>Pseudomonadati</taxon>
        <taxon>Pseudomonadota</taxon>
        <taxon>Betaproteobacteria</taxon>
        <taxon>Burkholderiales</taxon>
        <taxon>Comamonadaceae</taxon>
        <taxon>Rhodoferax</taxon>
    </lineage>
</organism>
<dbReference type="EMBL" id="JAVBIK010000001">
    <property type="protein sequence ID" value="MDT7517392.1"/>
    <property type="molecule type" value="Genomic_DNA"/>
</dbReference>
<gene>
    <name evidence="6" type="ORF">RAE19_01315</name>
</gene>
<evidence type="ECO:0000256" key="2">
    <source>
        <dbReference type="ARBA" id="ARBA00023015"/>
    </source>
</evidence>
<comment type="caution">
    <text evidence="6">The sequence shown here is derived from an EMBL/GenBank/DDBJ whole genome shotgun (WGS) entry which is preliminary data.</text>
</comment>
<dbReference type="PANTHER" id="PTHR30419:SF30">
    <property type="entry name" value="LYSR FAMILY TRANSCRIPTIONAL REGULATOR"/>
    <property type="match status" value="1"/>
</dbReference>
<dbReference type="PRINTS" id="PR00039">
    <property type="entry name" value="HTHLYSR"/>
</dbReference>
<feature type="domain" description="HTH lysR-type" evidence="5">
    <location>
        <begin position="1"/>
        <end position="58"/>
    </location>
</feature>
<accession>A0ABU3KI29</accession>
<dbReference type="PROSITE" id="PS50931">
    <property type="entry name" value="HTH_LYSR"/>
    <property type="match status" value="1"/>
</dbReference>